<dbReference type="InterPro" id="IPR017515">
    <property type="entry name" value="MeMalonyl-CoA_epimerase"/>
</dbReference>
<dbReference type="SUPFAM" id="SSF54593">
    <property type="entry name" value="Glyoxalase/Bleomycin resistance protein/Dihydroxybiphenyl dioxygenase"/>
    <property type="match status" value="1"/>
</dbReference>
<comment type="similarity">
    <text evidence="1">Belongs to the methylmalonyl-CoA epimerase family.</text>
</comment>
<dbReference type="RefSeq" id="WP_187468314.1">
    <property type="nucleotide sequence ID" value="NZ_JACSIT010000152.1"/>
</dbReference>
<dbReference type="EMBL" id="JACSIT010000152">
    <property type="protein sequence ID" value="MBC6996303.1"/>
    <property type="molecule type" value="Genomic_DNA"/>
</dbReference>
<dbReference type="NCBIfam" id="TIGR03081">
    <property type="entry name" value="metmalonyl_epim"/>
    <property type="match status" value="1"/>
</dbReference>
<keyword evidence="4" id="KW-0413">Isomerase</keyword>
<evidence type="ECO:0000259" key="3">
    <source>
        <dbReference type="PROSITE" id="PS51819"/>
    </source>
</evidence>
<dbReference type="InterPro" id="IPR029068">
    <property type="entry name" value="Glyas_Bleomycin-R_OHBP_Dase"/>
</dbReference>
<evidence type="ECO:0000256" key="1">
    <source>
        <dbReference type="ARBA" id="ARBA00009308"/>
    </source>
</evidence>
<evidence type="ECO:0000313" key="5">
    <source>
        <dbReference type="Proteomes" id="UP000650081"/>
    </source>
</evidence>
<dbReference type="GO" id="GO:0046872">
    <property type="term" value="F:metal ion binding"/>
    <property type="evidence" value="ECO:0007669"/>
    <property type="project" value="UniProtKB-KW"/>
</dbReference>
<evidence type="ECO:0000313" key="4">
    <source>
        <dbReference type="EMBL" id="MBC6996303.1"/>
    </source>
</evidence>
<dbReference type="GO" id="GO:0046491">
    <property type="term" value="P:L-methylmalonyl-CoA metabolic process"/>
    <property type="evidence" value="ECO:0007669"/>
    <property type="project" value="TreeGrafter"/>
</dbReference>
<accession>A0A923PRT5</accession>
<comment type="caution">
    <text evidence="4">The sequence shown here is derived from an EMBL/GenBank/DDBJ whole genome shotgun (WGS) entry which is preliminary data.</text>
</comment>
<keyword evidence="5" id="KW-1185">Reference proteome</keyword>
<reference evidence="4" key="1">
    <citation type="submission" date="2020-08" db="EMBL/GenBank/DDBJ databases">
        <title>Lewinella bacteria from marine environments.</title>
        <authorList>
            <person name="Zhong Y."/>
        </authorList>
    </citation>
    <scope>NUCLEOTIDE SEQUENCE</scope>
    <source>
        <strain evidence="4">KCTC 42187</strain>
    </source>
</reference>
<feature type="domain" description="VOC" evidence="3">
    <location>
        <begin position="2"/>
        <end position="132"/>
    </location>
</feature>
<dbReference type="EC" id="5.1.99.1" evidence="4"/>
<keyword evidence="2" id="KW-0479">Metal-binding</keyword>
<dbReference type="InterPro" id="IPR051785">
    <property type="entry name" value="MMCE/EMCE_epimerase"/>
</dbReference>
<dbReference type="Gene3D" id="3.10.180.10">
    <property type="entry name" value="2,3-Dihydroxybiphenyl 1,2-Dioxygenase, domain 1"/>
    <property type="match status" value="1"/>
</dbReference>
<dbReference type="CDD" id="cd07249">
    <property type="entry name" value="MMCE"/>
    <property type="match status" value="1"/>
</dbReference>
<organism evidence="4 5">
    <name type="scientific">Neolewinella lacunae</name>
    <dbReference type="NCBI Taxonomy" id="1517758"/>
    <lineage>
        <taxon>Bacteria</taxon>
        <taxon>Pseudomonadati</taxon>
        <taxon>Bacteroidota</taxon>
        <taxon>Saprospiria</taxon>
        <taxon>Saprospirales</taxon>
        <taxon>Lewinellaceae</taxon>
        <taxon>Neolewinella</taxon>
    </lineage>
</organism>
<dbReference type="PANTHER" id="PTHR43048">
    <property type="entry name" value="METHYLMALONYL-COA EPIMERASE"/>
    <property type="match status" value="1"/>
</dbReference>
<dbReference type="AlphaFoldDB" id="A0A923PRT5"/>
<dbReference type="GO" id="GO:0004493">
    <property type="term" value="F:methylmalonyl-CoA epimerase activity"/>
    <property type="evidence" value="ECO:0007669"/>
    <property type="project" value="UniProtKB-EC"/>
</dbReference>
<evidence type="ECO:0000256" key="2">
    <source>
        <dbReference type="ARBA" id="ARBA00022723"/>
    </source>
</evidence>
<protein>
    <submittedName>
        <fullName evidence="4">Methylmalonyl-CoA epimerase</fullName>
        <ecNumber evidence="4">5.1.99.1</ecNumber>
    </submittedName>
</protein>
<name>A0A923PRT5_9BACT</name>
<proteinExistence type="inferred from homology"/>
<dbReference type="Pfam" id="PF13669">
    <property type="entry name" value="Glyoxalase_4"/>
    <property type="match status" value="1"/>
</dbReference>
<sequence>MRLDHIGIAVADLEAADELLARLLGRAPYKRETVSDQNVSTSFFTAEAENAKIEFVAPLQAAGAVHKFLEKRGPGLHHLAFEVDDIRAEMTRLAADGFELLQSEPSPGADNKLVCFLHPRSTNGVLVEICQSIGSHD</sequence>
<dbReference type="PROSITE" id="PS51819">
    <property type="entry name" value="VOC"/>
    <property type="match status" value="1"/>
</dbReference>
<dbReference type="PANTHER" id="PTHR43048:SF3">
    <property type="entry name" value="METHYLMALONYL-COA EPIMERASE, MITOCHONDRIAL"/>
    <property type="match status" value="1"/>
</dbReference>
<dbReference type="Proteomes" id="UP000650081">
    <property type="component" value="Unassembled WGS sequence"/>
</dbReference>
<gene>
    <name evidence="4" type="primary">mce</name>
    <name evidence="4" type="ORF">H9S92_19185</name>
</gene>
<dbReference type="InterPro" id="IPR037523">
    <property type="entry name" value="VOC_core"/>
</dbReference>